<dbReference type="PANTHER" id="PTHR21555:SF0">
    <property type="entry name" value="SPECIFICALLY ANDROGEN-REGULATED GENE PROTEIN"/>
    <property type="match status" value="1"/>
</dbReference>
<dbReference type="STRING" id="8167.A0A484D4J5"/>
<proteinExistence type="predicted"/>
<feature type="region of interest" description="Disordered" evidence="1">
    <location>
        <begin position="357"/>
        <end position="586"/>
    </location>
</feature>
<feature type="region of interest" description="Disordered" evidence="1">
    <location>
        <begin position="62"/>
        <end position="119"/>
    </location>
</feature>
<evidence type="ECO:0000256" key="1">
    <source>
        <dbReference type="SAM" id="MobiDB-lite"/>
    </source>
</evidence>
<feature type="compositionally biased region" description="Polar residues" evidence="1">
    <location>
        <begin position="504"/>
        <end position="528"/>
    </location>
</feature>
<evidence type="ECO:0000313" key="2">
    <source>
        <dbReference type="EMBL" id="TDH10306.1"/>
    </source>
</evidence>
<feature type="compositionally biased region" description="Polar residues" evidence="1">
    <location>
        <begin position="567"/>
        <end position="586"/>
    </location>
</feature>
<feature type="compositionally biased region" description="Pro residues" evidence="1">
    <location>
        <begin position="381"/>
        <end position="397"/>
    </location>
</feature>
<reference evidence="2 3" key="1">
    <citation type="submission" date="2019-01" db="EMBL/GenBank/DDBJ databases">
        <title>A chromosome-scale genome assembly of the yellow perch, Perca flavescens.</title>
        <authorList>
            <person name="Feron R."/>
            <person name="Morvezen R."/>
            <person name="Bestin A."/>
            <person name="Haffray P."/>
            <person name="Klopp C."/>
            <person name="Zahm M."/>
            <person name="Cabau C."/>
            <person name="Roques C."/>
            <person name="Donnadieu C."/>
            <person name="Bouchez O."/>
            <person name="Christie M."/>
            <person name="Larson W."/>
            <person name="Guiguen Y."/>
        </authorList>
    </citation>
    <scope>NUCLEOTIDE SEQUENCE [LARGE SCALE GENOMIC DNA]</scope>
    <source>
        <strain evidence="2">YP-PL-M2</strain>
        <tissue evidence="2">Blood</tissue>
    </source>
</reference>
<accession>A0A484D4J5</accession>
<feature type="compositionally biased region" description="Basic and acidic residues" evidence="1">
    <location>
        <begin position="98"/>
        <end position="118"/>
    </location>
</feature>
<feature type="compositionally biased region" description="Polar residues" evidence="1">
    <location>
        <begin position="254"/>
        <end position="268"/>
    </location>
</feature>
<dbReference type="Pfam" id="PF15385">
    <property type="entry name" value="SARG"/>
    <property type="match status" value="1"/>
</dbReference>
<organism evidence="2 3">
    <name type="scientific">Perca flavescens</name>
    <name type="common">American yellow perch</name>
    <name type="synonym">Morone flavescens</name>
    <dbReference type="NCBI Taxonomy" id="8167"/>
    <lineage>
        <taxon>Eukaryota</taxon>
        <taxon>Metazoa</taxon>
        <taxon>Chordata</taxon>
        <taxon>Craniata</taxon>
        <taxon>Vertebrata</taxon>
        <taxon>Euteleostomi</taxon>
        <taxon>Actinopterygii</taxon>
        <taxon>Neopterygii</taxon>
        <taxon>Teleostei</taxon>
        <taxon>Neoteleostei</taxon>
        <taxon>Acanthomorphata</taxon>
        <taxon>Eupercaria</taxon>
        <taxon>Perciformes</taxon>
        <taxon>Percoidei</taxon>
        <taxon>Percidae</taxon>
        <taxon>Percinae</taxon>
        <taxon>Perca</taxon>
    </lineage>
</organism>
<feature type="region of interest" description="Disordered" evidence="1">
    <location>
        <begin position="318"/>
        <end position="340"/>
    </location>
</feature>
<feature type="compositionally biased region" description="Polar residues" evidence="1">
    <location>
        <begin position="461"/>
        <end position="470"/>
    </location>
</feature>
<feature type="region of interest" description="Disordered" evidence="1">
    <location>
        <begin position="201"/>
        <end position="306"/>
    </location>
</feature>
<dbReference type="Proteomes" id="UP000295070">
    <property type="component" value="Chromosome 7"/>
</dbReference>
<evidence type="ECO:0000313" key="3">
    <source>
        <dbReference type="Proteomes" id="UP000295070"/>
    </source>
</evidence>
<dbReference type="AlphaFoldDB" id="A0A484D4J5"/>
<comment type="caution">
    <text evidence="2">The sequence shown here is derived from an EMBL/GenBank/DDBJ whole genome shotgun (WGS) entry which is preliminary data.</text>
</comment>
<dbReference type="PANTHER" id="PTHR21555">
    <property type="entry name" value="SPECIFICALLY ANDROGEN-REGULATED GENE PROTEIN"/>
    <property type="match status" value="1"/>
</dbReference>
<dbReference type="EMBL" id="SCKG01000007">
    <property type="protein sequence ID" value="TDH10306.1"/>
    <property type="molecule type" value="Genomic_DNA"/>
</dbReference>
<keyword evidence="3" id="KW-1185">Reference proteome</keyword>
<name>A0A484D4J5_PERFV</name>
<sequence>MPKSDTWPGSVAMESLSNLDSAGSCDSVISMNSGYSEDSMEHLSPEERACLMYLEETIEALEVQEDSGLSNDEPDPGLQADKMGRMRVNDISSLDSDESGRDQKSEPGSRGLTIEDKAKHHALNQTLKPQSSPAPAVNTKDLKTSMTHVTQPKLPVTESVADCKIHPSATQLCVSTNGDGSLKIVPSASLCPGQATGASEIDVGVIPPPSDFMDEPGLPPVQGKVKDLPPSAGIPNNKPQTTIDLEQLRRRASAQKTSVSSSGTQESPNKPPKLSLPAVSSGALISPPPEAAELRSPPAVAPKPNKLPANIILKSHKVAAAGSDGTSGHPAPASGDRLSLDPQRVRIEALRKLGLLPAEAHSGPALSPKLSPNTRSSWTAPPSPVSPAAPHTPPLIPPYTGVNSPPPASIPLQSPAAVLPSATSTAPAVQPAEVLPAPAAFSDPVGPPPSDNDAVKDASRATVNAQVNTPPLTPPALVKHLTPPKVVGVKSATLERSGLGISRSMASQDSKEASQGVSSEQSPSQLRNNRARPASLGSGKEFTRAQGDGLLVGHASRKEPDLRKSLPAQTAFQHSGESQKLPRSQGISVLICPRAENGENRREALKKLGLLRD</sequence>
<evidence type="ECO:0008006" key="4">
    <source>
        <dbReference type="Google" id="ProtNLM"/>
    </source>
</evidence>
<protein>
    <recommendedName>
        <fullName evidence="4">Specifically androgen-regulated gene protein</fullName>
    </recommendedName>
</protein>
<dbReference type="InterPro" id="IPR026152">
    <property type="entry name" value="SARG"/>
</dbReference>
<gene>
    <name evidence="2" type="ORF">EPR50_G00073790</name>
</gene>